<feature type="compositionally biased region" description="Basic and acidic residues" evidence="1">
    <location>
        <begin position="69"/>
        <end position="87"/>
    </location>
</feature>
<evidence type="ECO:0000313" key="3">
    <source>
        <dbReference type="EMBL" id="GAA4812468.1"/>
    </source>
</evidence>
<organism evidence="3 4">
    <name type="scientific">Actinomycetospora chlora</name>
    <dbReference type="NCBI Taxonomy" id="663608"/>
    <lineage>
        <taxon>Bacteria</taxon>
        <taxon>Bacillati</taxon>
        <taxon>Actinomycetota</taxon>
        <taxon>Actinomycetes</taxon>
        <taxon>Pseudonocardiales</taxon>
        <taxon>Pseudonocardiaceae</taxon>
        <taxon>Actinomycetospora</taxon>
    </lineage>
</organism>
<keyword evidence="2" id="KW-0732">Signal</keyword>
<gene>
    <name evidence="3" type="ORF">GCM10023200_57800</name>
</gene>
<accession>A0ABP9CJZ8</accession>
<dbReference type="RefSeq" id="WP_345424565.1">
    <property type="nucleotide sequence ID" value="NZ_BAABHO010000080.1"/>
</dbReference>
<sequence>MIPFLVAVLVLVVVGTLLWKVMAAQAAQAGNDGAPGGMVEDAPTGPTRAATPRRPQRPRRPVAPDDDPEFLRSLDEKIQREDPPSSS</sequence>
<name>A0ABP9CJZ8_9PSEU</name>
<reference evidence="4" key="1">
    <citation type="journal article" date="2019" name="Int. J. Syst. Evol. Microbiol.">
        <title>The Global Catalogue of Microorganisms (GCM) 10K type strain sequencing project: providing services to taxonomists for standard genome sequencing and annotation.</title>
        <authorList>
            <consortium name="The Broad Institute Genomics Platform"/>
            <consortium name="The Broad Institute Genome Sequencing Center for Infectious Disease"/>
            <person name="Wu L."/>
            <person name="Ma J."/>
        </authorList>
    </citation>
    <scope>NUCLEOTIDE SEQUENCE [LARGE SCALE GENOMIC DNA]</scope>
    <source>
        <strain evidence="4">JCM 17979</strain>
    </source>
</reference>
<dbReference type="EMBL" id="BAABHO010000080">
    <property type="protein sequence ID" value="GAA4812468.1"/>
    <property type="molecule type" value="Genomic_DNA"/>
</dbReference>
<evidence type="ECO:0000256" key="2">
    <source>
        <dbReference type="SAM" id="SignalP"/>
    </source>
</evidence>
<protein>
    <recommendedName>
        <fullName evidence="5">Signal recognition particle-docking protein FtsY</fullName>
    </recommendedName>
</protein>
<feature type="compositionally biased region" description="Low complexity" evidence="1">
    <location>
        <begin position="41"/>
        <end position="53"/>
    </location>
</feature>
<comment type="caution">
    <text evidence="3">The sequence shown here is derived from an EMBL/GenBank/DDBJ whole genome shotgun (WGS) entry which is preliminary data.</text>
</comment>
<feature type="region of interest" description="Disordered" evidence="1">
    <location>
        <begin position="27"/>
        <end position="87"/>
    </location>
</feature>
<feature type="signal peptide" evidence="2">
    <location>
        <begin position="1"/>
        <end position="26"/>
    </location>
</feature>
<evidence type="ECO:0008006" key="5">
    <source>
        <dbReference type="Google" id="ProtNLM"/>
    </source>
</evidence>
<feature type="chain" id="PRO_5045241021" description="Signal recognition particle-docking protein FtsY" evidence="2">
    <location>
        <begin position="27"/>
        <end position="87"/>
    </location>
</feature>
<proteinExistence type="predicted"/>
<dbReference type="Proteomes" id="UP001500928">
    <property type="component" value="Unassembled WGS sequence"/>
</dbReference>
<evidence type="ECO:0000313" key="4">
    <source>
        <dbReference type="Proteomes" id="UP001500928"/>
    </source>
</evidence>
<keyword evidence="4" id="KW-1185">Reference proteome</keyword>
<evidence type="ECO:0000256" key="1">
    <source>
        <dbReference type="SAM" id="MobiDB-lite"/>
    </source>
</evidence>